<reference evidence="1 2" key="1">
    <citation type="submission" date="2017-05" db="EMBL/GenBank/DDBJ databases">
        <title>Vagococcus spp. assemblies.</title>
        <authorList>
            <person name="Gulvik C.A."/>
        </authorList>
    </citation>
    <scope>NUCLEOTIDE SEQUENCE [LARGE SCALE GENOMIC DNA]</scope>
    <source>
        <strain evidence="1 2">CCUG 51432</strain>
    </source>
</reference>
<dbReference type="RefSeq" id="WP_126809351.1">
    <property type="nucleotide sequence ID" value="NZ_NGKA01000012.1"/>
</dbReference>
<organism evidence="1 2">
    <name type="scientific">Vagococcus elongatus</name>
    <dbReference type="NCBI Taxonomy" id="180344"/>
    <lineage>
        <taxon>Bacteria</taxon>
        <taxon>Bacillati</taxon>
        <taxon>Bacillota</taxon>
        <taxon>Bacilli</taxon>
        <taxon>Lactobacillales</taxon>
        <taxon>Enterococcaceae</taxon>
        <taxon>Vagococcus</taxon>
    </lineage>
</organism>
<dbReference type="GO" id="GO:0009295">
    <property type="term" value="C:nucleoid"/>
    <property type="evidence" value="ECO:0007669"/>
    <property type="project" value="InterPro"/>
</dbReference>
<dbReference type="Proteomes" id="UP000287605">
    <property type="component" value="Unassembled WGS sequence"/>
</dbReference>
<accession>A0A430ASI6</accession>
<gene>
    <name evidence="1" type="ORF">CBF29_08685</name>
</gene>
<sequence>MEGKKVSYLTERIFEVQSSPSAAENIKIVKKAVQKVADKYNEEKYESFANVQQAIYESIEEEGKIVNDRIAEAVFENNHSAKQEYLDYVERTNFTEDVPTNVTKFEKKYSKQKLKLANGIEITVPIELYWDKEIIEFINNPDGTISVMIKNVEEIMNKF</sequence>
<dbReference type="EMBL" id="NGKA01000012">
    <property type="protein sequence ID" value="RSU11027.1"/>
    <property type="molecule type" value="Genomic_DNA"/>
</dbReference>
<comment type="caution">
    <text evidence="1">The sequence shown here is derived from an EMBL/GenBank/DDBJ whole genome shotgun (WGS) entry which is preliminary data.</text>
</comment>
<evidence type="ECO:0008006" key="3">
    <source>
        <dbReference type="Google" id="ProtNLM"/>
    </source>
</evidence>
<keyword evidence="2" id="KW-1185">Reference proteome</keyword>
<dbReference type="AlphaFoldDB" id="A0A430ASI6"/>
<proteinExistence type="predicted"/>
<dbReference type="OrthoDB" id="3171075at2"/>
<name>A0A430ASI6_9ENTE</name>
<evidence type="ECO:0000313" key="1">
    <source>
        <dbReference type="EMBL" id="RSU11027.1"/>
    </source>
</evidence>
<evidence type="ECO:0000313" key="2">
    <source>
        <dbReference type="Proteomes" id="UP000287605"/>
    </source>
</evidence>
<dbReference type="Pfam" id="PF04245">
    <property type="entry name" value="NA37"/>
    <property type="match status" value="1"/>
</dbReference>
<dbReference type="InterPro" id="IPR007358">
    <property type="entry name" value="Nucleoid_associated_NdpA"/>
</dbReference>
<protein>
    <recommendedName>
        <fullName evidence="3">Nucleoid-associated protein</fullName>
    </recommendedName>
</protein>